<keyword evidence="4" id="KW-0479">Metal-binding</keyword>
<dbReference type="SMART" id="SM00184">
    <property type="entry name" value="RING"/>
    <property type="match status" value="1"/>
</dbReference>
<dbReference type="Gramene" id="CDY71882">
    <property type="protein sequence ID" value="CDY71882"/>
    <property type="gene ID" value="GSBRNA2T00020998001"/>
</dbReference>
<protein>
    <recommendedName>
        <fullName evidence="2">RING-type E3 ubiquitin transferase</fullName>
        <ecNumber evidence="2">2.3.2.27</ecNumber>
    </recommendedName>
</protein>
<dbReference type="InterPro" id="IPR013083">
    <property type="entry name" value="Znf_RING/FYVE/PHD"/>
</dbReference>
<dbReference type="Pfam" id="PF13639">
    <property type="entry name" value="zf-RING_2"/>
    <property type="match status" value="1"/>
</dbReference>
<dbReference type="Gene3D" id="3.30.40.10">
    <property type="entry name" value="Zinc/RING finger domain, C3HC4 (zinc finger)"/>
    <property type="match status" value="1"/>
</dbReference>
<feature type="non-terminal residue" evidence="11">
    <location>
        <position position="1"/>
    </location>
</feature>
<keyword evidence="6" id="KW-0833">Ubl conjugation pathway</keyword>
<evidence type="ECO:0000256" key="1">
    <source>
        <dbReference type="ARBA" id="ARBA00000900"/>
    </source>
</evidence>
<feature type="compositionally biased region" description="Low complexity" evidence="9">
    <location>
        <begin position="71"/>
        <end position="89"/>
    </location>
</feature>
<evidence type="ECO:0000256" key="8">
    <source>
        <dbReference type="PROSITE-ProRule" id="PRU00175"/>
    </source>
</evidence>
<keyword evidence="5 8" id="KW-0863">Zinc-finger</keyword>
<dbReference type="STRING" id="3708.A0A078K1U3"/>
<dbReference type="SUPFAM" id="SSF57850">
    <property type="entry name" value="RING/U-box"/>
    <property type="match status" value="1"/>
</dbReference>
<feature type="domain" description="RING-type" evidence="10">
    <location>
        <begin position="302"/>
        <end position="343"/>
    </location>
</feature>
<feature type="compositionally biased region" description="Polar residues" evidence="9">
    <location>
        <begin position="90"/>
        <end position="103"/>
    </location>
</feature>
<dbReference type="InterPro" id="IPR045191">
    <property type="entry name" value="MBR1/2-like"/>
</dbReference>
<feature type="compositionally biased region" description="Low complexity" evidence="9">
    <location>
        <begin position="53"/>
        <end position="62"/>
    </location>
</feature>
<dbReference type="PaxDb" id="3708-A0A078K1U3"/>
<dbReference type="EC" id="2.3.2.27" evidence="2"/>
<dbReference type="InterPro" id="IPR001841">
    <property type="entry name" value="Znf_RING"/>
</dbReference>
<dbReference type="EMBL" id="LK047933">
    <property type="protein sequence ID" value="CDY71882.1"/>
    <property type="molecule type" value="Genomic_DNA"/>
</dbReference>
<dbReference type="FunFam" id="3.30.40.10:FF:000504">
    <property type="entry name" value="E3 ubiquitin-protein ligase arkadia"/>
    <property type="match status" value="1"/>
</dbReference>
<evidence type="ECO:0000256" key="4">
    <source>
        <dbReference type="ARBA" id="ARBA00022723"/>
    </source>
</evidence>
<keyword evidence="3" id="KW-0808">Transferase</keyword>
<dbReference type="GO" id="GO:0008270">
    <property type="term" value="F:zinc ion binding"/>
    <property type="evidence" value="ECO:0007669"/>
    <property type="project" value="UniProtKB-KW"/>
</dbReference>
<evidence type="ECO:0000256" key="7">
    <source>
        <dbReference type="ARBA" id="ARBA00022833"/>
    </source>
</evidence>
<dbReference type="PROSITE" id="PS50089">
    <property type="entry name" value="ZF_RING_2"/>
    <property type="match status" value="1"/>
</dbReference>
<evidence type="ECO:0000256" key="2">
    <source>
        <dbReference type="ARBA" id="ARBA00012483"/>
    </source>
</evidence>
<dbReference type="PANTHER" id="PTHR22937">
    <property type="entry name" value="E3 UBIQUITIN-PROTEIN LIGASE RNF165"/>
    <property type="match status" value="1"/>
</dbReference>
<reference evidence="11" key="2">
    <citation type="submission" date="2014-06" db="EMBL/GenBank/DDBJ databases">
        <authorList>
            <person name="Genoscope - CEA"/>
        </authorList>
    </citation>
    <scope>NUCLEOTIDE SEQUENCE</scope>
</reference>
<dbReference type="AlphaFoldDB" id="A0A078K1U3"/>
<feature type="compositionally biased region" description="Basic and acidic residues" evidence="9">
    <location>
        <begin position="1"/>
        <end position="13"/>
    </location>
</feature>
<accession>A0A078K1U3</accession>
<evidence type="ECO:0000259" key="10">
    <source>
        <dbReference type="PROSITE" id="PS50089"/>
    </source>
</evidence>
<proteinExistence type="predicted"/>
<feature type="region of interest" description="Disordered" evidence="9">
    <location>
        <begin position="1"/>
        <end position="191"/>
    </location>
</feature>
<evidence type="ECO:0000313" key="11">
    <source>
        <dbReference type="EMBL" id="CDY71882.1"/>
    </source>
</evidence>
<organism evidence="11">
    <name type="scientific">Brassica napus</name>
    <name type="common">Rape</name>
    <dbReference type="NCBI Taxonomy" id="3708"/>
    <lineage>
        <taxon>Eukaryota</taxon>
        <taxon>Viridiplantae</taxon>
        <taxon>Streptophyta</taxon>
        <taxon>Embryophyta</taxon>
        <taxon>Tracheophyta</taxon>
        <taxon>Spermatophyta</taxon>
        <taxon>Magnoliopsida</taxon>
        <taxon>eudicotyledons</taxon>
        <taxon>Gunneridae</taxon>
        <taxon>Pentapetalae</taxon>
        <taxon>rosids</taxon>
        <taxon>malvids</taxon>
        <taxon>Brassicales</taxon>
        <taxon>Brassicaceae</taxon>
        <taxon>Brassiceae</taxon>
        <taxon>Brassica</taxon>
    </lineage>
</organism>
<feature type="compositionally biased region" description="Polar residues" evidence="9">
    <location>
        <begin position="136"/>
        <end position="169"/>
    </location>
</feature>
<dbReference type="PANTHER" id="PTHR22937:SF195">
    <property type="entry name" value="RING-TYPE E3 UBIQUITIN TRANSFERASE"/>
    <property type="match status" value="1"/>
</dbReference>
<evidence type="ECO:0000256" key="9">
    <source>
        <dbReference type="SAM" id="MobiDB-lite"/>
    </source>
</evidence>
<reference evidence="11" key="1">
    <citation type="journal article" date="2014" name="Science">
        <title>Plant genetics. Early allopolyploid evolution in the post-Neolithic Brassica napus oilseed genome.</title>
        <authorList>
            <person name="Chalhoub B."/>
            <person name="Denoeud F."/>
            <person name="Liu S."/>
            <person name="Parkin I.A."/>
            <person name="Tang H."/>
            <person name="Wang X."/>
            <person name="Chiquet J."/>
            <person name="Belcram H."/>
            <person name="Tong C."/>
            <person name="Samans B."/>
            <person name="Correa M."/>
            <person name="Da Silva C."/>
            <person name="Just J."/>
            <person name="Falentin C."/>
            <person name="Koh C.S."/>
            <person name="Le Clainche I."/>
            <person name="Bernard M."/>
            <person name="Bento P."/>
            <person name="Noel B."/>
            <person name="Labadie K."/>
            <person name="Alberti A."/>
            <person name="Charles M."/>
            <person name="Arnaud D."/>
            <person name="Guo H."/>
            <person name="Daviaud C."/>
            <person name="Alamery S."/>
            <person name="Jabbari K."/>
            <person name="Zhao M."/>
            <person name="Edger P.P."/>
            <person name="Chelaifa H."/>
            <person name="Tack D."/>
            <person name="Lassalle G."/>
            <person name="Mestiri I."/>
            <person name="Schnel N."/>
            <person name="Le Paslier M.C."/>
            <person name="Fan G."/>
            <person name="Renault V."/>
            <person name="Bayer P.E."/>
            <person name="Golicz A.A."/>
            <person name="Manoli S."/>
            <person name="Lee T.H."/>
            <person name="Thi V.H."/>
            <person name="Chalabi S."/>
            <person name="Hu Q."/>
            <person name="Fan C."/>
            <person name="Tollenaere R."/>
            <person name="Lu Y."/>
            <person name="Battail C."/>
            <person name="Shen J."/>
            <person name="Sidebottom C.H."/>
            <person name="Wang X."/>
            <person name="Canaguier A."/>
            <person name="Chauveau A."/>
            <person name="Berard A."/>
            <person name="Deniot G."/>
            <person name="Guan M."/>
            <person name="Liu Z."/>
            <person name="Sun F."/>
            <person name="Lim Y.P."/>
            <person name="Lyons E."/>
            <person name="Town C.D."/>
            <person name="Bancroft I."/>
            <person name="Wang X."/>
            <person name="Meng J."/>
            <person name="Ma J."/>
            <person name="Pires J.C."/>
            <person name="King G.J."/>
            <person name="Brunel D."/>
            <person name="Delourme R."/>
            <person name="Renard M."/>
            <person name="Aury J.M."/>
            <person name="Adams K.L."/>
            <person name="Batley J."/>
            <person name="Snowdon R.J."/>
            <person name="Tost J."/>
            <person name="Edwards D."/>
            <person name="Zhou Y."/>
            <person name="Hua W."/>
            <person name="Sharpe A.G."/>
            <person name="Paterson A.H."/>
            <person name="Guan C."/>
            <person name="Wincker P."/>
        </authorList>
    </citation>
    <scope>NUCLEOTIDE SEQUENCE [LARGE SCALE GENOMIC DNA]</scope>
</reference>
<keyword evidence="7" id="KW-0862">Zinc</keyword>
<sequence>RSSHQKPDLRTRDTLMPPSVSSSSGGDHTLRGGLSRNGLRNLRCNSVSDVLPTKSSSGTKVSVTKKKNSDGESSSSSQGSKSSVSVMKGRNQSSSHGNGVTVSDNRRNRMVPTIRDNSVVSSSGRRSGRLGVVASPATSRQTPQPATPINPNHSLSVTPSNSHSSTGRLSSMIPGSPSEAHPSSSLVDRDGLSRYNMNGIAEVLLALERIEHDHELTYEQLASLETNLFSSGMIRFHDQHSDMRIDIDNMSYEELLALGDEIGTVSTALSEEALSRSLKKSIYQETDETGAISLDKDDDIKCSICQEEYVDGDEVGTMPCEHMYHVSCVQQWLRMKNWCPICKTSAEEKS</sequence>
<evidence type="ECO:0000256" key="5">
    <source>
        <dbReference type="ARBA" id="ARBA00022771"/>
    </source>
</evidence>
<feature type="compositionally biased region" description="Low complexity" evidence="9">
    <location>
        <begin position="118"/>
        <end position="135"/>
    </location>
</feature>
<dbReference type="GO" id="GO:0061630">
    <property type="term" value="F:ubiquitin protein ligase activity"/>
    <property type="evidence" value="ECO:0007669"/>
    <property type="project" value="UniProtKB-EC"/>
</dbReference>
<gene>
    <name evidence="11" type="primary">BnaAnng39150D</name>
    <name evidence="11" type="ORF">GSBRNA2T00020998001</name>
</gene>
<comment type="catalytic activity">
    <reaction evidence="1">
        <text>S-ubiquitinyl-[E2 ubiquitin-conjugating enzyme]-L-cysteine + [acceptor protein]-L-lysine = [E2 ubiquitin-conjugating enzyme]-L-cysteine + N(6)-ubiquitinyl-[acceptor protein]-L-lysine.</text>
        <dbReference type="EC" id="2.3.2.27"/>
    </reaction>
</comment>
<name>A0A078K1U3_BRANA</name>
<evidence type="ECO:0000256" key="3">
    <source>
        <dbReference type="ARBA" id="ARBA00022679"/>
    </source>
</evidence>
<evidence type="ECO:0000256" key="6">
    <source>
        <dbReference type="ARBA" id="ARBA00022786"/>
    </source>
</evidence>